<keyword evidence="1" id="KW-0472">Membrane</keyword>
<feature type="transmembrane region" description="Helical" evidence="1">
    <location>
        <begin position="304"/>
        <end position="322"/>
    </location>
</feature>
<dbReference type="SUPFAM" id="SSF103473">
    <property type="entry name" value="MFS general substrate transporter"/>
    <property type="match status" value="1"/>
</dbReference>
<feature type="transmembrane region" description="Helical" evidence="1">
    <location>
        <begin position="51"/>
        <end position="74"/>
    </location>
</feature>
<dbReference type="InterPro" id="IPR039672">
    <property type="entry name" value="MFS_2"/>
</dbReference>
<name>A0ABQ0BP58_9FIRM</name>
<accession>A0ABQ0BP58</accession>
<evidence type="ECO:0000313" key="3">
    <source>
        <dbReference type="Proteomes" id="UP001600941"/>
    </source>
</evidence>
<dbReference type="Pfam" id="PF13347">
    <property type="entry name" value="MFS_2"/>
    <property type="match status" value="1"/>
</dbReference>
<dbReference type="EMBL" id="BAABZQ010000001">
    <property type="protein sequence ID" value="GAA6498317.1"/>
    <property type="molecule type" value="Genomic_DNA"/>
</dbReference>
<feature type="transmembrane region" description="Helical" evidence="1">
    <location>
        <begin position="86"/>
        <end position="105"/>
    </location>
</feature>
<dbReference type="PANTHER" id="PTHR11328:SF24">
    <property type="entry name" value="MAJOR FACILITATOR SUPERFAMILY (MFS) PROFILE DOMAIN-CONTAINING PROTEIN"/>
    <property type="match status" value="1"/>
</dbReference>
<dbReference type="Gene3D" id="1.20.1250.20">
    <property type="entry name" value="MFS general substrate transporter like domains"/>
    <property type="match status" value="1"/>
</dbReference>
<evidence type="ECO:0000313" key="2">
    <source>
        <dbReference type="EMBL" id="GAA6498317.1"/>
    </source>
</evidence>
<feature type="transmembrane region" description="Helical" evidence="1">
    <location>
        <begin position="153"/>
        <end position="176"/>
    </location>
</feature>
<feature type="transmembrane region" description="Helical" evidence="1">
    <location>
        <begin position="238"/>
        <end position="259"/>
    </location>
</feature>
<feature type="transmembrane region" description="Helical" evidence="1">
    <location>
        <begin position="188"/>
        <end position="207"/>
    </location>
</feature>
<feature type="transmembrane region" description="Helical" evidence="1">
    <location>
        <begin position="279"/>
        <end position="297"/>
    </location>
</feature>
<evidence type="ECO:0000256" key="1">
    <source>
        <dbReference type="SAM" id="Phobius"/>
    </source>
</evidence>
<keyword evidence="3" id="KW-1185">Reference proteome</keyword>
<reference evidence="2 3" key="1">
    <citation type="submission" date="2024-04" db="EMBL/GenBank/DDBJ databases">
        <title>Defined microbial consortia suppress multidrug-resistant proinflammatory Enterobacteriaceae via ecological control.</title>
        <authorList>
            <person name="Furuichi M."/>
            <person name="Kawaguchi T."/>
            <person name="Pust M."/>
            <person name="Yasuma K."/>
            <person name="Plichta D."/>
            <person name="Hasegawa N."/>
            <person name="Ohya T."/>
            <person name="Bhattarai S."/>
            <person name="Sasajima S."/>
            <person name="Aoto Y."/>
            <person name="Tuganbaev T."/>
            <person name="Yaginuma M."/>
            <person name="Ueda M."/>
            <person name="Okahashi N."/>
            <person name="Amafuji K."/>
            <person name="Kiridooshi Y."/>
            <person name="Sugita K."/>
            <person name="Strazar M."/>
            <person name="Skelly A."/>
            <person name="Suda W."/>
            <person name="Hattori M."/>
            <person name="Nakamoto N."/>
            <person name="Caballero S."/>
            <person name="Norman J."/>
            <person name="Olle B."/>
            <person name="Tanoue T."/>
            <person name="Arita M."/>
            <person name="Bucci V."/>
            <person name="Atarashi K."/>
            <person name="Xavier R."/>
            <person name="Honda K."/>
        </authorList>
    </citation>
    <scope>NUCLEOTIDE SEQUENCE [LARGE SCALE GENOMIC DNA]</scope>
    <source>
        <strain evidence="3">k34-0107-D12</strain>
    </source>
</reference>
<keyword evidence="1" id="KW-1133">Transmembrane helix</keyword>
<feature type="transmembrane region" description="Helical" evidence="1">
    <location>
        <begin position="367"/>
        <end position="388"/>
    </location>
</feature>
<proteinExistence type="predicted"/>
<protein>
    <recommendedName>
        <fullName evidence="4">MFS transporter</fullName>
    </recommendedName>
</protein>
<dbReference type="PANTHER" id="PTHR11328">
    <property type="entry name" value="MAJOR FACILITATOR SUPERFAMILY DOMAIN-CONTAINING PROTEIN"/>
    <property type="match status" value="1"/>
</dbReference>
<dbReference type="Proteomes" id="UP001600941">
    <property type="component" value="Unassembled WGS sequence"/>
</dbReference>
<organism evidence="2 3">
    <name type="scientific">Blautia parvula</name>
    <dbReference type="NCBI Taxonomy" id="2877527"/>
    <lineage>
        <taxon>Bacteria</taxon>
        <taxon>Bacillati</taxon>
        <taxon>Bacillota</taxon>
        <taxon>Clostridia</taxon>
        <taxon>Lachnospirales</taxon>
        <taxon>Lachnospiraceae</taxon>
        <taxon>Blautia</taxon>
    </lineage>
</organism>
<sequence length="461" mass="49873">MDNTAASVKAFNRKQRCGLGAVEFGRRLLPFLTASGMMSYMLEGMEVSGSGVWMIMMAALIVSSLTVFILSFVMDRTRKRSGRSKPWIYSGIFLLAVSVLMSMHVPGNAMGARLVYAGIVLFIWSSSVKLLLYPADALIAGMTADTAERWNLASVKGIAGSLAAICAVFPASRLAAPGIMGADGGKRYVAVFTVLIIIAMLTGSFLLRERNLPRIPESQGMSLINCAEDLKAFLTNRYFLILLVYGGLLMFGTSVFATLTGEYSFWILSETGNTAVMNGIRYGVPLAAFLAVLFLNRKLTKKQCALLGTGIYAAACLLMLVSMKIQPVYYPAFVLGEIGNGFMWAMLWAMEPDVFDHVDYMTGRARAVFPVVFIAAAVSLGSGLAGAVRQSLAGFVMNQQNFAGLAEASIRADGLKQLAVLGFMVIPLVVCGVLALVLRGYGLDEEYGDVRMELDRRREGK</sequence>
<dbReference type="RefSeq" id="WP_227210804.1">
    <property type="nucleotide sequence ID" value="NZ_BAABZQ010000001.1"/>
</dbReference>
<keyword evidence="1" id="KW-0812">Transmembrane</keyword>
<gene>
    <name evidence="2" type="ORF">K340107D12_11330</name>
</gene>
<feature type="transmembrane region" description="Helical" evidence="1">
    <location>
        <begin position="111"/>
        <end position="132"/>
    </location>
</feature>
<feature type="transmembrane region" description="Helical" evidence="1">
    <location>
        <begin position="328"/>
        <end position="347"/>
    </location>
</feature>
<feature type="transmembrane region" description="Helical" evidence="1">
    <location>
        <begin position="418"/>
        <end position="438"/>
    </location>
</feature>
<dbReference type="InterPro" id="IPR036259">
    <property type="entry name" value="MFS_trans_sf"/>
</dbReference>
<evidence type="ECO:0008006" key="4">
    <source>
        <dbReference type="Google" id="ProtNLM"/>
    </source>
</evidence>
<comment type="caution">
    <text evidence="2">The sequence shown here is derived from an EMBL/GenBank/DDBJ whole genome shotgun (WGS) entry which is preliminary data.</text>
</comment>